<accession>A0A2I1E7F0</accession>
<comment type="caution">
    <text evidence="5">The sequence shown here is derived from an EMBL/GenBank/DDBJ whole genome shotgun (WGS) entry which is preliminary data.</text>
</comment>
<dbReference type="Proteomes" id="UP000232722">
    <property type="component" value="Unassembled WGS sequence"/>
</dbReference>
<dbReference type="InterPro" id="IPR035979">
    <property type="entry name" value="RBD_domain_sf"/>
</dbReference>
<dbReference type="SUPFAM" id="SSF54928">
    <property type="entry name" value="RNA-binding domain, RBD"/>
    <property type="match status" value="1"/>
</dbReference>
<evidence type="ECO:0000256" key="2">
    <source>
        <dbReference type="SAM" id="Coils"/>
    </source>
</evidence>
<proteinExistence type="predicted"/>
<gene>
    <name evidence="5" type="ORF">RhiirA1_415623</name>
    <name evidence="4" type="ORF">RhiirA5_356291</name>
    <name evidence="6" type="ORF">RhiirC2_752058</name>
</gene>
<dbReference type="OrthoDB" id="339151at2759"/>
<keyword evidence="1" id="KW-0694">RNA-binding</keyword>
<dbReference type="InterPro" id="IPR012677">
    <property type="entry name" value="Nucleotide-bd_a/b_plait_sf"/>
</dbReference>
<dbReference type="Proteomes" id="UP000232688">
    <property type="component" value="Unassembled WGS sequence"/>
</dbReference>
<name>A0A2I1E7F0_9GLOM</name>
<dbReference type="Pfam" id="PF00076">
    <property type="entry name" value="RRM_1"/>
    <property type="match status" value="1"/>
</dbReference>
<feature type="domain" description="RRM" evidence="3">
    <location>
        <begin position="112"/>
        <end position="184"/>
    </location>
</feature>
<evidence type="ECO:0000313" key="5">
    <source>
        <dbReference type="EMBL" id="PKC69425.1"/>
    </source>
</evidence>
<dbReference type="GO" id="GO:0003723">
    <property type="term" value="F:RNA binding"/>
    <property type="evidence" value="ECO:0007669"/>
    <property type="project" value="UniProtKB-UniRule"/>
</dbReference>
<evidence type="ECO:0000313" key="9">
    <source>
        <dbReference type="Proteomes" id="UP000233469"/>
    </source>
</evidence>
<evidence type="ECO:0000313" key="4">
    <source>
        <dbReference type="EMBL" id="PKC09742.1"/>
    </source>
</evidence>
<evidence type="ECO:0000313" key="8">
    <source>
        <dbReference type="Proteomes" id="UP000232722"/>
    </source>
</evidence>
<dbReference type="EMBL" id="LLXJ01000435">
    <property type="protein sequence ID" value="PKC09742.1"/>
    <property type="molecule type" value="Genomic_DNA"/>
</dbReference>
<organism evidence="5 7">
    <name type="scientific">Rhizophagus irregularis</name>
    <dbReference type="NCBI Taxonomy" id="588596"/>
    <lineage>
        <taxon>Eukaryota</taxon>
        <taxon>Fungi</taxon>
        <taxon>Fungi incertae sedis</taxon>
        <taxon>Mucoromycota</taxon>
        <taxon>Glomeromycotina</taxon>
        <taxon>Glomeromycetes</taxon>
        <taxon>Glomerales</taxon>
        <taxon>Glomeraceae</taxon>
        <taxon>Rhizophagus</taxon>
    </lineage>
</organism>
<keyword evidence="2" id="KW-0175">Coiled coil</keyword>
<reference evidence="8 9" key="1">
    <citation type="submission" date="2016-04" db="EMBL/GenBank/DDBJ databases">
        <title>Genome analyses suggest a sexual origin of heterokaryosis in a supposedly ancient asexual fungus.</title>
        <authorList>
            <person name="Ropars J."/>
            <person name="Sedzielewska K."/>
            <person name="Noel J."/>
            <person name="Charron P."/>
            <person name="Farinelli L."/>
            <person name="Marton T."/>
            <person name="Kruger M."/>
            <person name="Pelin A."/>
            <person name="Brachmann A."/>
            <person name="Corradi N."/>
        </authorList>
    </citation>
    <scope>NUCLEOTIDE SEQUENCE [LARGE SCALE GENOMIC DNA]</scope>
    <source>
        <strain evidence="4 8">A5</strain>
        <strain evidence="6 9">C2</strain>
    </source>
</reference>
<dbReference type="Gene3D" id="3.30.70.330">
    <property type="match status" value="1"/>
</dbReference>
<dbReference type="EMBL" id="LLXL01000988">
    <property type="protein sequence ID" value="PKK67251.1"/>
    <property type="molecule type" value="Genomic_DNA"/>
</dbReference>
<dbReference type="CDD" id="cd00590">
    <property type="entry name" value="RRM_SF"/>
    <property type="match status" value="1"/>
</dbReference>
<dbReference type="VEuPathDB" id="FungiDB:RhiirA1_415623"/>
<evidence type="ECO:0000313" key="6">
    <source>
        <dbReference type="EMBL" id="PKK67251.1"/>
    </source>
</evidence>
<reference evidence="7 9" key="3">
    <citation type="submission" date="2017-10" db="EMBL/GenBank/DDBJ databases">
        <title>Extensive intraspecific genome diversity in a model arbuscular mycorrhizal fungus.</title>
        <authorList>
            <person name="Chen E.C.H."/>
            <person name="Morin E."/>
            <person name="Baudet D."/>
            <person name="Noel J."/>
            <person name="Ndikumana S."/>
            <person name="Charron P."/>
            <person name="St-Onge C."/>
            <person name="Giorgi J."/>
            <person name="Grigoriev I.V."/>
            <person name="Roux C."/>
            <person name="Martin F.M."/>
            <person name="Corradi N."/>
        </authorList>
    </citation>
    <scope>NUCLEOTIDE SEQUENCE [LARGE SCALE GENOMIC DNA]</scope>
    <source>
        <strain evidence="5 7">A1</strain>
        <strain evidence="6 9">C2</strain>
    </source>
</reference>
<sequence>MGHQKCSNCDVLKLQIELKDAVIRSKEDKIAQLQEALISYKDALIKSQKDLITVLKDYPKHPTTNGRPFNEYNNNNGYSCGSGNAKLDFIDIEGDCDWIHANQANPYEGKEYRVFIGSVKPDITKTKLRRILEEQFGRVIHMDLVISKSCAFVTFESFETYDAAIKKGNVYIDGSAYSVQAARAQRRKPRWNEKPFYNL</sequence>
<dbReference type="AlphaFoldDB" id="A0A2I1E7F0"/>
<dbReference type="PROSITE" id="PS50102">
    <property type="entry name" value="RRM"/>
    <property type="match status" value="1"/>
</dbReference>
<dbReference type="VEuPathDB" id="FungiDB:FUN_018963"/>
<dbReference type="Proteomes" id="UP000233469">
    <property type="component" value="Unassembled WGS sequence"/>
</dbReference>
<protein>
    <recommendedName>
        <fullName evidence="3">RRM domain-containing protein</fullName>
    </recommendedName>
</protein>
<evidence type="ECO:0000259" key="3">
    <source>
        <dbReference type="PROSITE" id="PS50102"/>
    </source>
</evidence>
<dbReference type="InterPro" id="IPR000504">
    <property type="entry name" value="RRM_dom"/>
</dbReference>
<dbReference type="EMBL" id="LLXH01000279">
    <property type="protein sequence ID" value="PKC69425.1"/>
    <property type="molecule type" value="Genomic_DNA"/>
</dbReference>
<evidence type="ECO:0000256" key="1">
    <source>
        <dbReference type="PROSITE-ProRule" id="PRU00176"/>
    </source>
</evidence>
<feature type="coiled-coil region" evidence="2">
    <location>
        <begin position="16"/>
        <end position="43"/>
    </location>
</feature>
<evidence type="ECO:0000313" key="7">
    <source>
        <dbReference type="Proteomes" id="UP000232688"/>
    </source>
</evidence>
<reference evidence="5 7" key="4">
    <citation type="submission" date="2017-10" db="EMBL/GenBank/DDBJ databases">
        <title>Genome analyses suggest a sexual origin of heterokaryosis in a supposedly ancient asexual fungus.</title>
        <authorList>
            <person name="Corradi N."/>
            <person name="Sedzielewska K."/>
            <person name="Noel J."/>
            <person name="Charron P."/>
            <person name="Farinelli L."/>
            <person name="Marton T."/>
            <person name="Kruger M."/>
            <person name="Pelin A."/>
            <person name="Brachmann A."/>
            <person name="Corradi N."/>
        </authorList>
    </citation>
    <scope>NUCLEOTIDE SEQUENCE [LARGE SCALE GENOMIC DNA]</scope>
    <source>
        <strain evidence="5 7">A1</strain>
    </source>
</reference>
<dbReference type="VEuPathDB" id="FungiDB:RhiirFUN_015425"/>
<dbReference type="SMART" id="SM00360">
    <property type="entry name" value="RRM"/>
    <property type="match status" value="1"/>
</dbReference>
<reference evidence="4 8" key="2">
    <citation type="submission" date="2017-09" db="EMBL/GenBank/DDBJ databases">
        <title>Extensive intraspecific genome diversity in a model arbuscular mycorrhizal fungus.</title>
        <authorList>
            <person name="Chen E.C."/>
            <person name="Morin E."/>
            <person name="Beaudet D."/>
            <person name="Noel J."/>
            <person name="Ndikumana S."/>
            <person name="Charron P."/>
            <person name="St-Onge C."/>
            <person name="Giorgi J."/>
            <person name="Grigoriev I.V."/>
            <person name="Roux C."/>
            <person name="Martin F.M."/>
            <person name="Corradi N."/>
        </authorList>
    </citation>
    <scope>NUCLEOTIDE SEQUENCE [LARGE SCALE GENOMIC DNA]</scope>
    <source>
        <strain evidence="4 8">A5</strain>
    </source>
</reference>